<evidence type="ECO:0000259" key="2">
    <source>
        <dbReference type="Pfam" id="PF00149"/>
    </source>
</evidence>
<reference evidence="4" key="1">
    <citation type="journal article" date="2019" name="Int. J. Syst. Evol. Microbiol.">
        <title>The Global Catalogue of Microorganisms (GCM) 10K type strain sequencing project: providing services to taxonomists for standard genome sequencing and annotation.</title>
        <authorList>
            <consortium name="The Broad Institute Genomics Platform"/>
            <consortium name="The Broad Institute Genome Sequencing Center for Infectious Disease"/>
            <person name="Wu L."/>
            <person name="Ma J."/>
        </authorList>
    </citation>
    <scope>NUCLEOTIDE SEQUENCE [LARGE SCALE GENOMIC DNA]</scope>
    <source>
        <strain evidence="4">CCUG 50353</strain>
    </source>
</reference>
<dbReference type="InterPro" id="IPR036907">
    <property type="entry name" value="5'-Nucleotdase_C_sf"/>
</dbReference>
<dbReference type="InterPro" id="IPR006179">
    <property type="entry name" value="5_nucleotidase/apyrase"/>
</dbReference>
<dbReference type="InterPro" id="IPR006146">
    <property type="entry name" value="5'-Nucleotdase_CS"/>
</dbReference>
<comment type="similarity">
    <text evidence="1">Belongs to the 5'-nucleotidase family.</text>
</comment>
<accession>A0ABV8UWZ5</accession>
<dbReference type="SUPFAM" id="SSF56300">
    <property type="entry name" value="Metallo-dependent phosphatases"/>
    <property type="match status" value="1"/>
</dbReference>
<dbReference type="SUPFAM" id="SSF55816">
    <property type="entry name" value="5'-nucleotidase (syn. UDP-sugar hydrolase), C-terminal domain"/>
    <property type="match status" value="1"/>
</dbReference>
<dbReference type="PRINTS" id="PR01607">
    <property type="entry name" value="APYRASEFAMLY"/>
</dbReference>
<dbReference type="CDD" id="cd00845">
    <property type="entry name" value="MPP_UshA_N_like"/>
    <property type="match status" value="1"/>
</dbReference>
<dbReference type="PROSITE" id="PS00785">
    <property type="entry name" value="5_NUCLEOTIDASE_1"/>
    <property type="match status" value="1"/>
</dbReference>
<dbReference type="Pfam" id="PF00149">
    <property type="entry name" value="Metallophos"/>
    <property type="match status" value="1"/>
</dbReference>
<evidence type="ECO:0000256" key="1">
    <source>
        <dbReference type="RuleBase" id="RU362119"/>
    </source>
</evidence>
<dbReference type="PANTHER" id="PTHR11575:SF23">
    <property type="entry name" value="5-NUCLEOTIDASE FAMILY PROTEIN"/>
    <property type="match status" value="1"/>
</dbReference>
<dbReference type="Gene3D" id="3.90.780.10">
    <property type="entry name" value="5'-Nucleotidase, C-terminal domain"/>
    <property type="match status" value="1"/>
</dbReference>
<keyword evidence="1" id="KW-0547">Nucleotide-binding</keyword>
<keyword evidence="4" id="KW-1185">Reference proteome</keyword>
<dbReference type="PANTHER" id="PTHR11575">
    <property type="entry name" value="5'-NUCLEOTIDASE-RELATED"/>
    <property type="match status" value="1"/>
</dbReference>
<dbReference type="Gene3D" id="3.60.21.10">
    <property type="match status" value="1"/>
</dbReference>
<sequence length="451" mass="51119">MSTLHIIHTNDLHSHFENWPTIVAEIQSFQASLTKDDEVLLIDLGDHLDRSHIFTEATAGKGNVRLLNEVGYNYVTIGNNEGITLSHEQLDHLYDDATFQVVLSNFFTSDGNRPEWVQPYHIYTTSCGKRIGLFGLTAAYDEYYQQLGWHVSNPIEAAEEMLQEFNGNVDLIVCLAHVGRSYEEELAERFPEIQLILGAHTHHSYPNNFKLHTTSLSAGGKWGQFLGIATIDFTHTSSEITTQLISITNKVTESESTIEILESLTAEGEELLQIPVFMNEELLEPNLSMDSSLNQRLGDALITYTGADCALYPAGLLLTNLFPGEVSAKMMHDLLPHPINPCLITCTGANLIEAYRIAQNEKWPTLEVKGLGFRGKQLGRLLFRRFEKRQEGYYVADKPLELTRTYQLVTVDMFTFGYFFPRFKELPKTYFMPETIRDVFIAYASGRLEKE</sequence>
<dbReference type="EMBL" id="JBHSEF010000022">
    <property type="protein sequence ID" value="MFC4355096.1"/>
    <property type="molecule type" value="Genomic_DNA"/>
</dbReference>
<dbReference type="InterPro" id="IPR029052">
    <property type="entry name" value="Metallo-depent_PP-like"/>
</dbReference>
<evidence type="ECO:0000313" key="3">
    <source>
        <dbReference type="EMBL" id="MFC4355096.1"/>
    </source>
</evidence>
<feature type="domain" description="Calcineurin-like phosphoesterase" evidence="2">
    <location>
        <begin position="5"/>
        <end position="203"/>
    </location>
</feature>
<organism evidence="3 4">
    <name type="scientific">Chryseomicrobium palamuruense</name>
    <dbReference type="NCBI Taxonomy" id="682973"/>
    <lineage>
        <taxon>Bacteria</taxon>
        <taxon>Bacillati</taxon>
        <taxon>Bacillota</taxon>
        <taxon>Bacilli</taxon>
        <taxon>Bacillales</taxon>
        <taxon>Caryophanaceae</taxon>
        <taxon>Chryseomicrobium</taxon>
    </lineage>
</organism>
<comment type="caution">
    <text evidence="3">The sequence shown here is derived from an EMBL/GenBank/DDBJ whole genome shotgun (WGS) entry which is preliminary data.</text>
</comment>
<evidence type="ECO:0000313" key="4">
    <source>
        <dbReference type="Proteomes" id="UP001595733"/>
    </source>
</evidence>
<dbReference type="InterPro" id="IPR004843">
    <property type="entry name" value="Calcineurin-like_PHP"/>
</dbReference>
<name>A0ABV8UWZ5_9BACL</name>
<gene>
    <name evidence="3" type="ORF">ACFO0S_08560</name>
</gene>
<keyword evidence="1" id="KW-0378">Hydrolase</keyword>
<dbReference type="Proteomes" id="UP001595733">
    <property type="component" value="Unassembled WGS sequence"/>
</dbReference>
<dbReference type="RefSeq" id="WP_378141436.1">
    <property type="nucleotide sequence ID" value="NZ_JBHSEF010000022.1"/>
</dbReference>
<proteinExistence type="inferred from homology"/>
<protein>
    <submittedName>
        <fullName evidence="3">Bifunctional metallophosphatase/5'-nucleotidase</fullName>
    </submittedName>
</protein>